<reference evidence="9 10" key="1">
    <citation type="submission" date="2019-12" db="EMBL/GenBank/DDBJ databases">
        <authorList>
            <person name="Alioto T."/>
            <person name="Alioto T."/>
            <person name="Gomez Garrido J."/>
        </authorList>
    </citation>
    <scope>NUCLEOTIDE SEQUENCE [LARGE SCALE GENOMIC DNA]</scope>
</reference>
<evidence type="ECO:0000256" key="2">
    <source>
        <dbReference type="ARBA" id="ARBA00009096"/>
    </source>
</evidence>
<dbReference type="Proteomes" id="UP000594638">
    <property type="component" value="Unassembled WGS sequence"/>
</dbReference>
<dbReference type="PIRSF" id="PIRSF031032">
    <property type="entry name" value="TMP_97_prd"/>
    <property type="match status" value="1"/>
</dbReference>
<dbReference type="OrthoDB" id="433124at2759"/>
<organism evidence="9 10">
    <name type="scientific">Olea europaea subsp. europaea</name>
    <dbReference type="NCBI Taxonomy" id="158383"/>
    <lineage>
        <taxon>Eukaryota</taxon>
        <taxon>Viridiplantae</taxon>
        <taxon>Streptophyta</taxon>
        <taxon>Embryophyta</taxon>
        <taxon>Tracheophyta</taxon>
        <taxon>Spermatophyta</taxon>
        <taxon>Magnoliopsida</taxon>
        <taxon>eudicotyledons</taxon>
        <taxon>Gunneridae</taxon>
        <taxon>Pentapetalae</taxon>
        <taxon>asterids</taxon>
        <taxon>lamiids</taxon>
        <taxon>Lamiales</taxon>
        <taxon>Oleaceae</taxon>
        <taxon>Oleeae</taxon>
        <taxon>Olea</taxon>
    </lineage>
</organism>
<keyword evidence="4" id="KW-0256">Endoplasmic reticulum</keyword>
<proteinExistence type="inferred from homology"/>
<evidence type="ECO:0000259" key="8">
    <source>
        <dbReference type="PROSITE" id="PS51751"/>
    </source>
</evidence>
<feature type="transmembrane region" description="Helical" evidence="7">
    <location>
        <begin position="93"/>
        <end position="113"/>
    </location>
</feature>
<comment type="subcellular location">
    <subcellularLocation>
        <location evidence="1">Endoplasmic reticulum membrane</location>
        <topology evidence="1">Multi-pass membrane protein</topology>
    </subcellularLocation>
</comment>
<dbReference type="InterPro" id="IPR016964">
    <property type="entry name" value="Sigma2_recept"/>
</dbReference>
<evidence type="ECO:0000313" key="10">
    <source>
        <dbReference type="Proteomes" id="UP000594638"/>
    </source>
</evidence>
<feature type="transmembrane region" description="Helical" evidence="7">
    <location>
        <begin position="125"/>
        <end position="144"/>
    </location>
</feature>
<keyword evidence="5 7" id="KW-1133">Transmembrane helix</keyword>
<comment type="caution">
    <text evidence="9">The sequence shown here is derived from an EMBL/GenBank/DDBJ whole genome shotgun (WGS) entry which is preliminary data.</text>
</comment>
<name>A0A8S0UTQ9_OLEEU</name>
<protein>
    <submittedName>
        <fullName evidence="9">Transmembrane 97-like</fullName>
    </submittedName>
</protein>
<dbReference type="AlphaFoldDB" id="A0A8S0UTQ9"/>
<keyword evidence="3 7" id="KW-0812">Transmembrane</keyword>
<feature type="transmembrane region" description="Helical" evidence="7">
    <location>
        <begin position="7"/>
        <end position="26"/>
    </location>
</feature>
<feature type="domain" description="EXPERA" evidence="8">
    <location>
        <begin position="8"/>
        <end position="140"/>
    </location>
</feature>
<dbReference type="PANTHER" id="PTHR31204:SF1">
    <property type="entry name" value="SIGMA INTRACELLULAR RECEPTOR 2"/>
    <property type="match status" value="1"/>
</dbReference>
<dbReference type="PROSITE" id="PS51751">
    <property type="entry name" value="EXPERA"/>
    <property type="match status" value="1"/>
</dbReference>
<feature type="transmembrane region" description="Helical" evidence="7">
    <location>
        <begin position="63"/>
        <end position="86"/>
    </location>
</feature>
<dbReference type="EMBL" id="CACTIH010009041">
    <property type="protein sequence ID" value="CAA3020628.1"/>
    <property type="molecule type" value="Genomic_DNA"/>
</dbReference>
<comment type="similarity">
    <text evidence="2">Belongs to the TMEM97/sigma-2 receptor family.</text>
</comment>
<dbReference type="InterPro" id="IPR033118">
    <property type="entry name" value="EXPERA"/>
</dbReference>
<dbReference type="Pfam" id="PF05241">
    <property type="entry name" value="EBP"/>
    <property type="match status" value="1"/>
</dbReference>
<evidence type="ECO:0000256" key="4">
    <source>
        <dbReference type="ARBA" id="ARBA00022824"/>
    </source>
</evidence>
<dbReference type="Gramene" id="OE9A103730T1">
    <property type="protein sequence ID" value="OE9A103730C1"/>
    <property type="gene ID" value="OE9A103730"/>
</dbReference>
<accession>A0A8S0UTQ9</accession>
<evidence type="ECO:0000256" key="6">
    <source>
        <dbReference type="ARBA" id="ARBA00023136"/>
    </source>
</evidence>
<evidence type="ECO:0000256" key="5">
    <source>
        <dbReference type="ARBA" id="ARBA00022989"/>
    </source>
</evidence>
<gene>
    <name evidence="9" type="ORF">OLEA9_A103730</name>
</gene>
<keyword evidence="10" id="KW-1185">Reference proteome</keyword>
<dbReference type="GO" id="GO:0005789">
    <property type="term" value="C:endoplasmic reticulum membrane"/>
    <property type="evidence" value="ECO:0007669"/>
    <property type="project" value="UniProtKB-SubCell"/>
</dbReference>
<sequence>MGALIKLIDLALFIFFFVIALAAPLIDSQTCLPRHLFPTVLIDIKSWYGREYGDYLIAEKPHFFVGLVWVELLFQWPLAVACLYGIAAGKSWLNTTCLLYGVSTSTSMVAILSELTLSKRASERLLTMYFPFLGFAILAILRGLTSHSGKTMTIGKRPVLNRKKRA</sequence>
<evidence type="ECO:0000313" key="9">
    <source>
        <dbReference type="EMBL" id="CAA3020628.1"/>
    </source>
</evidence>
<evidence type="ECO:0000256" key="3">
    <source>
        <dbReference type="ARBA" id="ARBA00022692"/>
    </source>
</evidence>
<dbReference type="PANTHER" id="PTHR31204">
    <property type="entry name" value="SIGMA INTRACELLULAR RECEPTOR 2"/>
    <property type="match status" value="1"/>
</dbReference>
<keyword evidence="6 7" id="KW-0472">Membrane</keyword>
<evidence type="ECO:0000256" key="7">
    <source>
        <dbReference type="PIRNR" id="PIRNR031032"/>
    </source>
</evidence>
<evidence type="ECO:0000256" key="1">
    <source>
        <dbReference type="ARBA" id="ARBA00004477"/>
    </source>
</evidence>
<dbReference type="InterPro" id="IPR051987">
    <property type="entry name" value="Sigma-2_receptor-like"/>
</dbReference>